<organism evidence="3 4">
    <name type="scientific">Neoroseomonas soli</name>
    <dbReference type="NCBI Taxonomy" id="1081025"/>
    <lineage>
        <taxon>Bacteria</taxon>
        <taxon>Pseudomonadati</taxon>
        <taxon>Pseudomonadota</taxon>
        <taxon>Alphaproteobacteria</taxon>
        <taxon>Acetobacterales</taxon>
        <taxon>Acetobacteraceae</taxon>
        <taxon>Neoroseomonas</taxon>
    </lineage>
</organism>
<reference evidence="3" key="2">
    <citation type="journal article" date="2021" name="Syst. Appl. Microbiol.">
        <title>Roseomonas hellenica sp. nov., isolated from roots of wild-growing Alkanna tinctoria.</title>
        <authorList>
            <person name="Rat A."/>
            <person name="Naranjo H.D."/>
            <person name="Lebbe L."/>
            <person name="Cnockaert M."/>
            <person name="Krigas N."/>
            <person name="Grigoriadou K."/>
            <person name="Maloupa E."/>
            <person name="Willems A."/>
        </authorList>
    </citation>
    <scope>NUCLEOTIDE SEQUENCE</scope>
    <source>
        <strain evidence="3">LMG 31231</strain>
    </source>
</reference>
<dbReference type="AlphaFoldDB" id="A0A9X9WSN7"/>
<feature type="region of interest" description="Disordered" evidence="1">
    <location>
        <begin position="24"/>
        <end position="48"/>
    </location>
</feature>
<reference evidence="3" key="1">
    <citation type="submission" date="2020-01" db="EMBL/GenBank/DDBJ databases">
        <authorList>
            <person name="Rat A."/>
        </authorList>
    </citation>
    <scope>NUCLEOTIDE SEQUENCE</scope>
    <source>
        <strain evidence="3">LMG 31231</strain>
    </source>
</reference>
<evidence type="ECO:0000256" key="1">
    <source>
        <dbReference type="SAM" id="MobiDB-lite"/>
    </source>
</evidence>
<comment type="caution">
    <text evidence="3">The sequence shown here is derived from an EMBL/GenBank/DDBJ whole genome shotgun (WGS) entry which is preliminary data.</text>
</comment>
<dbReference type="EMBL" id="JAAEDM010000005">
    <property type="protein sequence ID" value="MBR0670166.1"/>
    <property type="molecule type" value="Genomic_DNA"/>
</dbReference>
<dbReference type="NCBIfam" id="TIGR03016">
    <property type="entry name" value="pepcterm_hypo_1"/>
    <property type="match status" value="1"/>
</dbReference>
<protein>
    <submittedName>
        <fullName evidence="3">TIGR03016 family PEP-CTERM system-associated outer membrane protein</fullName>
    </submittedName>
</protein>
<feature type="chain" id="PRO_5040884145" evidence="2">
    <location>
        <begin position="20"/>
        <end position="573"/>
    </location>
</feature>
<evidence type="ECO:0000256" key="2">
    <source>
        <dbReference type="SAM" id="SignalP"/>
    </source>
</evidence>
<evidence type="ECO:0000313" key="4">
    <source>
        <dbReference type="Proteomes" id="UP001138751"/>
    </source>
</evidence>
<dbReference type="SUPFAM" id="SSF56935">
    <property type="entry name" value="Porins"/>
    <property type="match status" value="1"/>
</dbReference>
<sequence length="573" mass="60856">MPAAVVAVLWFAWPLAAEAQQGNAPATGSVAPTEGATTQAGEAPTQNVPERLVSPALGPLAGSDRPITPREGRDVRLGGFGGLGGLGAPYAPDQAVPLLDRPWSVQPRLTLEVLATDNVFLSANDTRSDVITSVTPGITLNVSTPRLLGTISYDPTARFYATYTNQNRVDQYGSGQLLAAVIPGSFYVDMRGSASVVPSGGGFFPGAAQPVSRGDDTQLYAFQVTPYLVHRFGSAATAQIGYSFQYSEQTGNANIATGQPLPEFAAQDYMAHRGFAILRSGEDLGRLALQASVDGTAFVGTGIYDNAHRFLTSVEGRYSITPTIAVLLEGGYENLEYGGTAPGKIEGPIWSVGTRLTPSPDSIVILRYGRRDGFNSLSVNAGIALGGRTDLFASYNERLTSSLGDAQDLLASTTLDALGNPVDSQTGAPVLLVNPFFPVQNALFRTRTATVTLRQSWPRDIFTLSGSWQDRDPVSAAPGTVATPETGGYATFSWAHDLSPRTTTIATVQYGRIKQDIPAGTTDNYYSASAAVVHWLSETLIASVQLAWTRRDSDDPQSGYTETILRAVVRKTF</sequence>
<feature type="signal peptide" evidence="2">
    <location>
        <begin position="1"/>
        <end position="19"/>
    </location>
</feature>
<proteinExistence type="predicted"/>
<keyword evidence="2" id="KW-0732">Signal</keyword>
<gene>
    <name evidence="3" type="ORF">GXW76_03180</name>
</gene>
<dbReference type="RefSeq" id="WP_211860540.1">
    <property type="nucleotide sequence ID" value="NZ_JAAEDM010000005.1"/>
</dbReference>
<feature type="compositionally biased region" description="Polar residues" evidence="1">
    <location>
        <begin position="35"/>
        <end position="48"/>
    </location>
</feature>
<keyword evidence="4" id="KW-1185">Reference proteome</keyword>
<accession>A0A9X9WSN7</accession>
<dbReference type="InterPro" id="IPR017467">
    <property type="entry name" value="CHP03016_PEP-CTERM"/>
</dbReference>
<evidence type="ECO:0000313" key="3">
    <source>
        <dbReference type="EMBL" id="MBR0670166.1"/>
    </source>
</evidence>
<name>A0A9X9WSN7_9PROT</name>
<dbReference type="Proteomes" id="UP001138751">
    <property type="component" value="Unassembled WGS sequence"/>
</dbReference>